<name>A0AA35R478_GEOBA</name>
<accession>A0AA35R478</accession>
<reference evidence="1" key="1">
    <citation type="submission" date="2023-03" db="EMBL/GenBank/DDBJ databases">
        <authorList>
            <person name="Steffen K."/>
            <person name="Cardenas P."/>
        </authorList>
    </citation>
    <scope>NUCLEOTIDE SEQUENCE</scope>
</reference>
<keyword evidence="2" id="KW-1185">Reference proteome</keyword>
<dbReference type="InterPro" id="IPR036116">
    <property type="entry name" value="FN3_sf"/>
</dbReference>
<evidence type="ECO:0008006" key="3">
    <source>
        <dbReference type="Google" id="ProtNLM"/>
    </source>
</evidence>
<sequence>MSSCDVLSWDPPNDGGSCISEYRVRIFNGETYGSSNERRVLIVRGRNVTMSWVPSHG</sequence>
<comment type="caution">
    <text evidence="1">The sequence shown here is derived from an EMBL/GenBank/DDBJ whole genome shotgun (WGS) entry which is preliminary data.</text>
</comment>
<dbReference type="Proteomes" id="UP001174909">
    <property type="component" value="Unassembled WGS sequence"/>
</dbReference>
<dbReference type="AlphaFoldDB" id="A0AA35R478"/>
<feature type="non-terminal residue" evidence="1">
    <location>
        <position position="57"/>
    </location>
</feature>
<evidence type="ECO:0000313" key="1">
    <source>
        <dbReference type="EMBL" id="CAI8002549.1"/>
    </source>
</evidence>
<evidence type="ECO:0000313" key="2">
    <source>
        <dbReference type="Proteomes" id="UP001174909"/>
    </source>
</evidence>
<gene>
    <name evidence="1" type="ORF">GBAR_LOCUS3419</name>
</gene>
<dbReference type="SUPFAM" id="SSF49265">
    <property type="entry name" value="Fibronectin type III"/>
    <property type="match status" value="1"/>
</dbReference>
<proteinExistence type="predicted"/>
<protein>
    <recommendedName>
        <fullName evidence="3">Fibronectin type-III domain-containing protein</fullName>
    </recommendedName>
</protein>
<organism evidence="1 2">
    <name type="scientific">Geodia barretti</name>
    <name type="common">Barrett's horny sponge</name>
    <dbReference type="NCBI Taxonomy" id="519541"/>
    <lineage>
        <taxon>Eukaryota</taxon>
        <taxon>Metazoa</taxon>
        <taxon>Porifera</taxon>
        <taxon>Demospongiae</taxon>
        <taxon>Heteroscleromorpha</taxon>
        <taxon>Tetractinellida</taxon>
        <taxon>Astrophorina</taxon>
        <taxon>Geodiidae</taxon>
        <taxon>Geodia</taxon>
    </lineage>
</organism>
<dbReference type="EMBL" id="CASHTH010000484">
    <property type="protein sequence ID" value="CAI8002549.1"/>
    <property type="molecule type" value="Genomic_DNA"/>
</dbReference>